<evidence type="ECO:0000313" key="3">
    <source>
        <dbReference type="EMBL" id="SPW23863.1"/>
    </source>
</evidence>
<keyword evidence="2" id="KW-0732">Signal</keyword>
<proteinExistence type="predicted"/>
<evidence type="ECO:0000256" key="1">
    <source>
        <dbReference type="SAM" id="MobiDB-lite"/>
    </source>
</evidence>
<dbReference type="EMBL" id="UARK01000001">
    <property type="protein sequence ID" value="SPW23863.1"/>
    <property type="molecule type" value="Genomic_DNA"/>
</dbReference>
<dbReference type="Proteomes" id="UP000249886">
    <property type="component" value="Unassembled WGS sequence"/>
</dbReference>
<protein>
    <recommendedName>
        <fullName evidence="5">Secreted protein</fullName>
    </recommendedName>
</protein>
<dbReference type="AlphaFoldDB" id="A0A3S4YXF1"/>
<evidence type="ECO:0000256" key="2">
    <source>
        <dbReference type="SAM" id="SignalP"/>
    </source>
</evidence>
<dbReference type="PROSITE" id="PS51257">
    <property type="entry name" value="PROKAR_LIPOPROTEIN"/>
    <property type="match status" value="1"/>
</dbReference>
<feature type="compositionally biased region" description="Low complexity" evidence="1">
    <location>
        <begin position="42"/>
        <end position="75"/>
    </location>
</feature>
<evidence type="ECO:0008006" key="5">
    <source>
        <dbReference type="Google" id="ProtNLM"/>
    </source>
</evidence>
<feature type="signal peptide" evidence="2">
    <location>
        <begin position="1"/>
        <end position="27"/>
    </location>
</feature>
<reference evidence="3 4" key="1">
    <citation type="submission" date="2018-06" db="EMBL/GenBank/DDBJ databases">
        <authorList>
            <consortium name="Pathogen Informatics"/>
            <person name="Doyle S."/>
        </authorList>
    </citation>
    <scope>NUCLEOTIDE SEQUENCE [LARGE SCALE GENOMIC DNA]</scope>
    <source>
        <strain evidence="3 4">NCTC10254</strain>
    </source>
</reference>
<sequence>MRDIASKRLILVALMTMPLLVGCNMQALLNNAMESTPKSEAAATNTPTSSTTLRSTTSRSTTTTTTANTSTSRSNIEGNGSTITSKENIPEGVVVSGSEYAFNTCDSKFPNGFPSGAEHFAELRGGSIVQLEDNRARLDLNIRWVFPANPPVTLRINPKDRTIPYVVKIEFNGTKISSVDFSVENQEDLDKVPTNRHLDISIKQAKEDGNGTLKIYLNSDIADDFGEKSTVQMTSEQIDTVCKGA</sequence>
<comment type="caution">
    <text evidence="3">The sequence shown here is derived from an EMBL/GenBank/DDBJ whole genome shotgun (WGS) entry which is preliminary data.</text>
</comment>
<feature type="region of interest" description="Disordered" evidence="1">
    <location>
        <begin position="38"/>
        <end position="86"/>
    </location>
</feature>
<accession>A0A3S4YXF1</accession>
<name>A0A3S4YXF1_9CORY</name>
<gene>
    <name evidence="3" type="ORF">NCTC10254_00226</name>
</gene>
<dbReference type="GeneID" id="84573319"/>
<dbReference type="RefSeq" id="WP_005524672.1">
    <property type="nucleotide sequence ID" value="NZ_CAUOLB010000012.1"/>
</dbReference>
<feature type="chain" id="PRO_5043188928" description="Secreted protein" evidence="2">
    <location>
        <begin position="28"/>
        <end position="245"/>
    </location>
</feature>
<feature type="compositionally biased region" description="Polar residues" evidence="1">
    <location>
        <begin position="76"/>
        <end position="86"/>
    </location>
</feature>
<organism evidence="3 4">
    <name type="scientific">Corynebacterium matruchotii</name>
    <dbReference type="NCBI Taxonomy" id="43768"/>
    <lineage>
        <taxon>Bacteria</taxon>
        <taxon>Bacillati</taxon>
        <taxon>Actinomycetota</taxon>
        <taxon>Actinomycetes</taxon>
        <taxon>Mycobacteriales</taxon>
        <taxon>Corynebacteriaceae</taxon>
        <taxon>Corynebacterium</taxon>
    </lineage>
</organism>
<evidence type="ECO:0000313" key="4">
    <source>
        <dbReference type="Proteomes" id="UP000249886"/>
    </source>
</evidence>